<dbReference type="RefSeq" id="WP_346244774.1">
    <property type="nucleotide sequence ID" value="NZ_JBDIZK010000001.1"/>
</dbReference>
<protein>
    <submittedName>
        <fullName evidence="2">TIGR01841 family phasin</fullName>
    </submittedName>
</protein>
<proteinExistence type="predicted"/>
<dbReference type="InterPro" id="IPR010127">
    <property type="entry name" value="Phasin_subfam-1"/>
</dbReference>
<dbReference type="EMBL" id="JBDIZK010000001">
    <property type="protein sequence ID" value="MEN3745769.1"/>
    <property type="molecule type" value="Genomic_DNA"/>
</dbReference>
<accession>A0ABV0B2F1</accession>
<sequence length="261" mass="26963">MASKGPKNFAGKPPAIVKAAARPKVAAKAKVAEVASGETAPIPPVATAPVTIEPAAVAQAASQEVKVAAEAPAAVVETAAEAIEAVVEQVQPEAPAVEPVIEAVESVIPAAVKESSIMETFENATAKTQNFFSDVNERGKVAVEKSTKMIEEANEFAKGNVEAIVESGKIAAKGFETLGQDAADYGRRSFESATAALKSMASAKSPTEFFKLQSDFIRTSFDSYVAEASKNTEAMLKLAGEAAQPLSNRVAVAAEKAKIAA</sequence>
<evidence type="ECO:0000313" key="2">
    <source>
        <dbReference type="EMBL" id="MEN3745769.1"/>
    </source>
</evidence>
<comment type="caution">
    <text evidence="2">The sequence shown here is derived from an EMBL/GenBank/DDBJ whole genome shotgun (WGS) entry which is preliminary data.</text>
</comment>
<dbReference type="NCBIfam" id="TIGR01841">
    <property type="entry name" value="phasin"/>
    <property type="match status" value="1"/>
</dbReference>
<organism evidence="2 3">
    <name type="scientific">Sphingomonas rustica</name>
    <dbReference type="NCBI Taxonomy" id="3103142"/>
    <lineage>
        <taxon>Bacteria</taxon>
        <taxon>Pseudomonadati</taxon>
        <taxon>Pseudomonadota</taxon>
        <taxon>Alphaproteobacteria</taxon>
        <taxon>Sphingomonadales</taxon>
        <taxon>Sphingomonadaceae</taxon>
        <taxon>Sphingomonas</taxon>
    </lineage>
</organism>
<dbReference type="Proteomes" id="UP001427805">
    <property type="component" value="Unassembled WGS sequence"/>
</dbReference>
<evidence type="ECO:0000259" key="1">
    <source>
        <dbReference type="Pfam" id="PF09361"/>
    </source>
</evidence>
<feature type="domain" description="Phasin" evidence="1">
    <location>
        <begin position="151"/>
        <end position="250"/>
    </location>
</feature>
<dbReference type="InterPro" id="IPR018968">
    <property type="entry name" value="Phasin"/>
</dbReference>
<evidence type="ECO:0000313" key="3">
    <source>
        <dbReference type="Proteomes" id="UP001427805"/>
    </source>
</evidence>
<keyword evidence="3" id="KW-1185">Reference proteome</keyword>
<name>A0ABV0B2F1_9SPHN</name>
<reference evidence="2 3" key="1">
    <citation type="submission" date="2024-05" db="EMBL/GenBank/DDBJ databases">
        <title>Sphingomonas sp. HF-S3 16S ribosomal RNA gene Genome sequencing and assembly.</title>
        <authorList>
            <person name="Lee H."/>
        </authorList>
    </citation>
    <scope>NUCLEOTIDE SEQUENCE [LARGE SCALE GENOMIC DNA]</scope>
    <source>
        <strain evidence="2 3">HF-S3</strain>
    </source>
</reference>
<gene>
    <name evidence="2" type="primary">phaP</name>
    <name evidence="2" type="ORF">TPR58_01220</name>
</gene>
<dbReference type="Pfam" id="PF09361">
    <property type="entry name" value="Phasin_2"/>
    <property type="match status" value="1"/>
</dbReference>